<keyword evidence="4" id="KW-1185">Reference proteome</keyword>
<sequence length="805" mass="87355">MVQPVASEKLKQLALQMQPSDFSGCNPNRITQPQGQPVQPNVQQNPFGKNGMLPKELMMVNQKGLGFNQQQTMDRQKYQMQVHNGHLGAQNTQPGVTIGLGSKLRMHEQEALNEHIEIESQPVALPQQLITASQQNILFSTTGNAGEVDWREEMFQKIKPLKDAYLLELMELDKAILVPKLSQKQLESLPNERAQQYRFRVHLKQKTKLMVKFLLLEKSSIPDNYRGQLSMFLKSIQDLLGFYRRSRNRYQISHGQPKIINLIGDQAPSSAGTSHQNQQEQPVNTQLMKNIITTTPAAQEINSNSLLGVESSCFPKKTRGLVQSLPIDKLQECCTQTLSLAIKAGTVKVSSPSQVSTSSSPISTPRDANPTTSSSVSVKSTLPSSVAKPGVLKVASSCASGNSMLPSSFAQSTSIQAVSPCASAKSSLPSSPFANPGVIETTSSVTNSGCDPAALPCPSVHPTSSDNFESFYGSLLQDISATTSAQTVVGGTATAAENCIKQVTTIKPIMPSAPLLAEIVDHQAEDKDDPRNEILEAKRPIDRLLDAVRTSSPAMLCSAANSVCSVLNSNNWVQQSEMDTFEDWAFFSEQCGSSTANKMKRDLESTSLYSESAPQGIMGASCLTFDCTASEDEYSVERRARRQKTQNAKDTLLDEINSANSMLLDTIISIANDNGTDGISSSCGGTMVKLFYTATSLAPDLASLFATPGMCIVIPLKLLVPADYPRSSPMLVCDKGDEQMRKRFNAISGTLDVAFRQALCGLPDPMSVLDIAKAWDASVRRAVVEFAQRHGGGTFSSSYGEWARC</sequence>
<proteinExistence type="predicted"/>
<gene>
    <name evidence="3" type="ORF">PVAP13_7NG022300</name>
</gene>
<accession>A0A8T0PV54</accession>
<feature type="compositionally biased region" description="Low complexity" evidence="1">
    <location>
        <begin position="32"/>
        <end position="43"/>
    </location>
</feature>
<dbReference type="GO" id="GO:0031490">
    <property type="term" value="F:chromatin DNA binding"/>
    <property type="evidence" value="ECO:0007669"/>
    <property type="project" value="InterPro"/>
</dbReference>
<dbReference type="InterPro" id="IPR044661">
    <property type="entry name" value="MED15a/b/c-like"/>
</dbReference>
<feature type="region of interest" description="Disordered" evidence="1">
    <location>
        <begin position="350"/>
        <end position="381"/>
    </location>
</feature>
<evidence type="ECO:0000313" key="4">
    <source>
        <dbReference type="Proteomes" id="UP000823388"/>
    </source>
</evidence>
<dbReference type="GO" id="GO:0003713">
    <property type="term" value="F:transcription coactivator activity"/>
    <property type="evidence" value="ECO:0007669"/>
    <property type="project" value="InterPro"/>
</dbReference>
<name>A0A8T0PV54_PANVG</name>
<protein>
    <recommendedName>
        <fullName evidence="2">ARC105/Med15 mediator subunit C-terminal domain-containing protein</fullName>
    </recommendedName>
</protein>
<dbReference type="AlphaFoldDB" id="A0A8T0PV54"/>
<feature type="domain" description="ARC105/Med15 mediator subunit C-terminal" evidence="2">
    <location>
        <begin position="710"/>
        <end position="780"/>
    </location>
</feature>
<reference evidence="3" key="1">
    <citation type="submission" date="2020-05" db="EMBL/GenBank/DDBJ databases">
        <title>WGS assembly of Panicum virgatum.</title>
        <authorList>
            <person name="Lovell J.T."/>
            <person name="Jenkins J."/>
            <person name="Shu S."/>
            <person name="Juenger T.E."/>
            <person name="Schmutz J."/>
        </authorList>
    </citation>
    <scope>NUCLEOTIDE SEQUENCE</scope>
    <source>
        <strain evidence="3">AP13</strain>
    </source>
</reference>
<dbReference type="Pfam" id="PF21539">
    <property type="entry name" value="Med15_C"/>
    <property type="match status" value="1"/>
</dbReference>
<comment type="caution">
    <text evidence="3">The sequence shown here is derived from an EMBL/GenBank/DDBJ whole genome shotgun (WGS) entry which is preliminary data.</text>
</comment>
<dbReference type="InterPro" id="IPR048386">
    <property type="entry name" value="Med15_C"/>
</dbReference>
<dbReference type="OrthoDB" id="1896842at2759"/>
<feature type="region of interest" description="Disordered" evidence="1">
    <location>
        <begin position="19"/>
        <end position="43"/>
    </location>
</feature>
<dbReference type="EMBL" id="CM029050">
    <property type="protein sequence ID" value="KAG2564818.1"/>
    <property type="molecule type" value="Genomic_DNA"/>
</dbReference>
<dbReference type="PANTHER" id="PTHR33137:SF4">
    <property type="entry name" value="MEDIATOR OF RNA POLYMERASE II TRANSCRIPTION SUBUNIT 15A-RELATED"/>
    <property type="match status" value="1"/>
</dbReference>
<dbReference type="Proteomes" id="UP000823388">
    <property type="component" value="Chromosome 7N"/>
</dbReference>
<organism evidence="3 4">
    <name type="scientific">Panicum virgatum</name>
    <name type="common">Blackwell switchgrass</name>
    <dbReference type="NCBI Taxonomy" id="38727"/>
    <lineage>
        <taxon>Eukaryota</taxon>
        <taxon>Viridiplantae</taxon>
        <taxon>Streptophyta</taxon>
        <taxon>Embryophyta</taxon>
        <taxon>Tracheophyta</taxon>
        <taxon>Spermatophyta</taxon>
        <taxon>Magnoliopsida</taxon>
        <taxon>Liliopsida</taxon>
        <taxon>Poales</taxon>
        <taxon>Poaceae</taxon>
        <taxon>PACMAD clade</taxon>
        <taxon>Panicoideae</taxon>
        <taxon>Panicodae</taxon>
        <taxon>Paniceae</taxon>
        <taxon>Panicinae</taxon>
        <taxon>Panicum</taxon>
        <taxon>Panicum sect. Hiantes</taxon>
    </lineage>
</organism>
<dbReference type="PANTHER" id="PTHR33137">
    <property type="entry name" value="MEDIATOR OF RNA POLYMERASE II TRANSCRIPTION SUBUNIT 15A-RELATED"/>
    <property type="match status" value="1"/>
</dbReference>
<evidence type="ECO:0000259" key="2">
    <source>
        <dbReference type="Pfam" id="PF21539"/>
    </source>
</evidence>
<evidence type="ECO:0000256" key="1">
    <source>
        <dbReference type="SAM" id="MobiDB-lite"/>
    </source>
</evidence>
<feature type="compositionally biased region" description="Polar residues" evidence="1">
    <location>
        <begin position="19"/>
        <end position="31"/>
    </location>
</feature>
<evidence type="ECO:0000313" key="3">
    <source>
        <dbReference type="EMBL" id="KAG2564818.1"/>
    </source>
</evidence>